<organism evidence="1 2">
    <name type="scientific">Pleurodeles waltl</name>
    <name type="common">Iberian ribbed newt</name>
    <dbReference type="NCBI Taxonomy" id="8319"/>
    <lineage>
        <taxon>Eukaryota</taxon>
        <taxon>Metazoa</taxon>
        <taxon>Chordata</taxon>
        <taxon>Craniata</taxon>
        <taxon>Vertebrata</taxon>
        <taxon>Euteleostomi</taxon>
        <taxon>Amphibia</taxon>
        <taxon>Batrachia</taxon>
        <taxon>Caudata</taxon>
        <taxon>Salamandroidea</taxon>
        <taxon>Salamandridae</taxon>
        <taxon>Pleurodelinae</taxon>
        <taxon>Pleurodeles</taxon>
    </lineage>
</organism>
<name>A0AAV7KW63_PLEWA</name>
<proteinExistence type="predicted"/>
<gene>
    <name evidence="1" type="ORF">NDU88_003708</name>
</gene>
<comment type="caution">
    <text evidence="1">The sequence shown here is derived from an EMBL/GenBank/DDBJ whole genome shotgun (WGS) entry which is preliminary data.</text>
</comment>
<evidence type="ECO:0000313" key="2">
    <source>
        <dbReference type="Proteomes" id="UP001066276"/>
    </source>
</evidence>
<accession>A0AAV7KW63</accession>
<keyword evidence="2" id="KW-1185">Reference proteome</keyword>
<dbReference type="EMBL" id="JANPWB010000016">
    <property type="protein sequence ID" value="KAJ1083550.1"/>
    <property type="molecule type" value="Genomic_DNA"/>
</dbReference>
<protein>
    <submittedName>
        <fullName evidence="1">Uncharacterized protein</fullName>
    </submittedName>
</protein>
<sequence>MAATKIIISQDLACSGDYTREGRVKLDKAGTLWRCLPLLSSVADMRPEASKIVLMTGHNGSQLGFAPIHHI</sequence>
<dbReference type="Proteomes" id="UP001066276">
    <property type="component" value="Chromosome 12"/>
</dbReference>
<dbReference type="AlphaFoldDB" id="A0AAV7KW63"/>
<evidence type="ECO:0000313" key="1">
    <source>
        <dbReference type="EMBL" id="KAJ1083550.1"/>
    </source>
</evidence>
<reference evidence="1" key="1">
    <citation type="journal article" date="2022" name="bioRxiv">
        <title>Sequencing and chromosome-scale assembly of the giantPleurodeles waltlgenome.</title>
        <authorList>
            <person name="Brown T."/>
            <person name="Elewa A."/>
            <person name="Iarovenko S."/>
            <person name="Subramanian E."/>
            <person name="Araus A.J."/>
            <person name="Petzold A."/>
            <person name="Susuki M."/>
            <person name="Suzuki K.-i.T."/>
            <person name="Hayashi T."/>
            <person name="Toyoda A."/>
            <person name="Oliveira C."/>
            <person name="Osipova E."/>
            <person name="Leigh N.D."/>
            <person name="Simon A."/>
            <person name="Yun M.H."/>
        </authorList>
    </citation>
    <scope>NUCLEOTIDE SEQUENCE</scope>
    <source>
        <strain evidence="1">20211129_DDA</strain>
        <tissue evidence="1">Liver</tissue>
    </source>
</reference>